<feature type="transmembrane region" description="Helical" evidence="9">
    <location>
        <begin position="243"/>
        <end position="261"/>
    </location>
</feature>
<comment type="similarity">
    <text evidence="7">Belongs to the major facilitator superfamily. Drug:H(+) antiporter-3 (DHA3) (TC 2.A.1.21) family.</text>
</comment>
<evidence type="ECO:0000256" key="7">
    <source>
        <dbReference type="ARBA" id="ARBA00038075"/>
    </source>
</evidence>
<evidence type="ECO:0000256" key="4">
    <source>
        <dbReference type="ARBA" id="ARBA00022692"/>
    </source>
</evidence>
<dbReference type="Pfam" id="PF07690">
    <property type="entry name" value="MFS_1"/>
    <property type="match status" value="1"/>
</dbReference>
<feature type="transmembrane region" description="Helical" evidence="9">
    <location>
        <begin position="281"/>
        <end position="302"/>
    </location>
</feature>
<keyword evidence="3" id="KW-1003">Cell membrane</keyword>
<dbReference type="PANTHER" id="PTHR23513">
    <property type="entry name" value="INTEGRAL MEMBRANE EFFLUX PROTEIN-RELATED"/>
    <property type="match status" value="1"/>
</dbReference>
<feature type="transmembrane region" description="Helical" evidence="9">
    <location>
        <begin position="109"/>
        <end position="135"/>
    </location>
</feature>
<evidence type="ECO:0000256" key="8">
    <source>
        <dbReference type="ARBA" id="ARBA00040914"/>
    </source>
</evidence>
<evidence type="ECO:0000313" key="11">
    <source>
        <dbReference type="EMBL" id="MFH5212124.1"/>
    </source>
</evidence>
<dbReference type="InterPro" id="IPR020846">
    <property type="entry name" value="MFS_dom"/>
</dbReference>
<evidence type="ECO:0000256" key="9">
    <source>
        <dbReference type="SAM" id="Phobius"/>
    </source>
</evidence>
<keyword evidence="6 9" id="KW-0472">Membrane</keyword>
<dbReference type="RefSeq" id="WP_395119189.1">
    <property type="nucleotide sequence ID" value="NZ_JBIMSO010000142.1"/>
</dbReference>
<dbReference type="InterPro" id="IPR036259">
    <property type="entry name" value="MFS_trans_sf"/>
</dbReference>
<dbReference type="EMBL" id="JBIMSO010000142">
    <property type="protein sequence ID" value="MFH5212124.1"/>
    <property type="molecule type" value="Genomic_DNA"/>
</dbReference>
<gene>
    <name evidence="11" type="ORF">ACHIPZ_28555</name>
</gene>
<feature type="transmembrane region" description="Helical" evidence="9">
    <location>
        <begin position="68"/>
        <end position="88"/>
    </location>
</feature>
<dbReference type="Gene3D" id="1.20.1250.20">
    <property type="entry name" value="MFS general substrate transporter like domains"/>
    <property type="match status" value="2"/>
</dbReference>
<feature type="domain" description="Major facilitator superfamily (MFS) profile" evidence="10">
    <location>
        <begin position="237"/>
        <end position="429"/>
    </location>
</feature>
<comment type="subcellular location">
    <subcellularLocation>
        <location evidence="1">Cell inner membrane</location>
        <topology evidence="1">Multi-pass membrane protein</topology>
    </subcellularLocation>
</comment>
<dbReference type="Proteomes" id="UP001609175">
    <property type="component" value="Unassembled WGS sequence"/>
</dbReference>
<keyword evidence="5 9" id="KW-1133">Transmembrane helix</keyword>
<evidence type="ECO:0000256" key="2">
    <source>
        <dbReference type="ARBA" id="ARBA00022448"/>
    </source>
</evidence>
<dbReference type="SUPFAM" id="SSF103473">
    <property type="entry name" value="MFS general substrate transporter"/>
    <property type="match status" value="1"/>
</dbReference>
<accession>A0ABW7JW98</accession>
<feature type="transmembrane region" description="Helical" evidence="9">
    <location>
        <begin position="309"/>
        <end position="327"/>
    </location>
</feature>
<evidence type="ECO:0000256" key="5">
    <source>
        <dbReference type="ARBA" id="ARBA00022989"/>
    </source>
</evidence>
<evidence type="ECO:0000256" key="3">
    <source>
        <dbReference type="ARBA" id="ARBA00022475"/>
    </source>
</evidence>
<evidence type="ECO:0000313" key="12">
    <source>
        <dbReference type="Proteomes" id="UP001609175"/>
    </source>
</evidence>
<comment type="caution">
    <text evidence="11">The sequence shown here is derived from an EMBL/GenBank/DDBJ whole genome shotgun (WGS) entry which is preliminary data.</text>
</comment>
<evidence type="ECO:0000259" key="10">
    <source>
        <dbReference type="PROSITE" id="PS50850"/>
    </source>
</evidence>
<dbReference type="PANTHER" id="PTHR23513:SF9">
    <property type="entry name" value="ENTEROBACTIN EXPORTER ENTS"/>
    <property type="match status" value="1"/>
</dbReference>
<organism evidence="11 12">
    <name type="scientific">Antrihabitans spumae</name>
    <dbReference type="NCBI Taxonomy" id="3373370"/>
    <lineage>
        <taxon>Bacteria</taxon>
        <taxon>Bacillati</taxon>
        <taxon>Actinomycetota</taxon>
        <taxon>Actinomycetes</taxon>
        <taxon>Mycobacteriales</taxon>
        <taxon>Nocardiaceae</taxon>
        <taxon>Antrihabitans</taxon>
    </lineage>
</organism>
<dbReference type="PROSITE" id="PS50850">
    <property type="entry name" value="MFS"/>
    <property type="match status" value="1"/>
</dbReference>
<sequence length="429" mass="44363">MAVASSAIILDHRRLPVTTDTATITRRRTPLVLVNLAALLSATGNGITIVALPWLVLEQTGRATDAGIVAGAATLPLLLASLFSGTVIDRFGRRLTSLVSDSLSAVSVAAIPILAATVGLSVPLIALLAAIGAVFDPAGIAARESMLPAAAAEAGWSLDRSNSVYEATYSTAYLIGPGVGGMLIAITGAVDTLWVTAGCFALSIATIALLRLDGSGKPDPETRPTSIWSGTLEGVKFVWRSRLLRTIALVDMALVALYMPVEGVLYPAYFTELGKPAHLGWVLAAMSVGGVIGALAYGALAAVAKRRTLMLLAVGGLGICMVGMAFLPPIWLTLTLAFLIGLVFGPVGPIANYAMQTLSPEHMRGRVVGVMTSSAYAAGPLGYLAAGPLIDAFGIRPTFFALAIPVVVISLVCFALPALRDLDLPHKKA</sequence>
<name>A0ABW7JW98_9NOCA</name>
<feature type="transmembrane region" description="Helical" evidence="9">
    <location>
        <begin position="398"/>
        <end position="419"/>
    </location>
</feature>
<feature type="transmembrane region" description="Helical" evidence="9">
    <location>
        <begin position="32"/>
        <end position="56"/>
    </location>
</feature>
<feature type="transmembrane region" description="Helical" evidence="9">
    <location>
        <begin position="192"/>
        <end position="210"/>
    </location>
</feature>
<keyword evidence="4 9" id="KW-0812">Transmembrane</keyword>
<evidence type="ECO:0000256" key="6">
    <source>
        <dbReference type="ARBA" id="ARBA00023136"/>
    </source>
</evidence>
<protein>
    <recommendedName>
        <fullName evidence="8">Multidrug efflux pump Tap</fullName>
    </recommendedName>
</protein>
<feature type="transmembrane region" description="Helical" evidence="9">
    <location>
        <begin position="333"/>
        <end position="355"/>
    </location>
</feature>
<evidence type="ECO:0000256" key="1">
    <source>
        <dbReference type="ARBA" id="ARBA00004429"/>
    </source>
</evidence>
<reference evidence="11 12" key="1">
    <citation type="submission" date="2024-10" db="EMBL/GenBank/DDBJ databases">
        <authorList>
            <person name="Riesco R."/>
        </authorList>
    </citation>
    <scope>NUCLEOTIDE SEQUENCE [LARGE SCALE GENOMIC DNA]</scope>
    <source>
        <strain evidence="11 12">NCIMB 15449</strain>
    </source>
</reference>
<proteinExistence type="inferred from homology"/>
<keyword evidence="2" id="KW-0813">Transport</keyword>
<feature type="transmembrane region" description="Helical" evidence="9">
    <location>
        <begin position="367"/>
        <end position="386"/>
    </location>
</feature>
<dbReference type="CDD" id="cd06173">
    <property type="entry name" value="MFS_MefA_like"/>
    <property type="match status" value="1"/>
</dbReference>
<dbReference type="InterPro" id="IPR011701">
    <property type="entry name" value="MFS"/>
</dbReference>